<reference evidence="1 2" key="1">
    <citation type="submission" date="2020-07" db="EMBL/GenBank/DDBJ databases">
        <title>Bacterium isolated from marine sediment.</title>
        <authorList>
            <person name="Shang D."/>
        </authorList>
    </citation>
    <scope>NUCLEOTIDE SEQUENCE [LARGE SCALE GENOMIC DNA]</scope>
    <source>
        <strain evidence="1 2">F6074</strain>
    </source>
</reference>
<dbReference type="PROSITE" id="PS51257">
    <property type="entry name" value="PROKAR_LIPOPROTEIN"/>
    <property type="match status" value="1"/>
</dbReference>
<protein>
    <recommendedName>
        <fullName evidence="3">DUF4843 domain-containing protein</fullName>
    </recommendedName>
</protein>
<organism evidence="1 2">
    <name type="scientific">Gelidibacter maritimus</name>
    <dbReference type="NCBI Taxonomy" id="2761487"/>
    <lineage>
        <taxon>Bacteria</taxon>
        <taxon>Pseudomonadati</taxon>
        <taxon>Bacteroidota</taxon>
        <taxon>Flavobacteriia</taxon>
        <taxon>Flavobacteriales</taxon>
        <taxon>Flavobacteriaceae</taxon>
        <taxon>Gelidibacter</taxon>
    </lineage>
</organism>
<dbReference type="EMBL" id="JACGLT010000004">
    <property type="protein sequence ID" value="MBA6152385.1"/>
    <property type="molecule type" value="Genomic_DNA"/>
</dbReference>
<proteinExistence type="predicted"/>
<evidence type="ECO:0008006" key="3">
    <source>
        <dbReference type="Google" id="ProtNLM"/>
    </source>
</evidence>
<evidence type="ECO:0000313" key="1">
    <source>
        <dbReference type="EMBL" id="MBA6152385.1"/>
    </source>
</evidence>
<evidence type="ECO:0000313" key="2">
    <source>
        <dbReference type="Proteomes" id="UP000541857"/>
    </source>
</evidence>
<name>A0A7W2M489_9FLAO</name>
<keyword evidence="2" id="KW-1185">Reference proteome</keyword>
<accession>A0A7W2M489</accession>
<dbReference type="AlphaFoldDB" id="A0A7W2M489"/>
<dbReference type="Proteomes" id="UP000541857">
    <property type="component" value="Unassembled WGS sequence"/>
</dbReference>
<gene>
    <name evidence="1" type="ORF">H3Z82_06570</name>
</gene>
<dbReference type="RefSeq" id="WP_182203913.1">
    <property type="nucleotide sequence ID" value="NZ_JACGLT010000004.1"/>
</dbReference>
<comment type="caution">
    <text evidence="1">The sequence shown here is derived from an EMBL/GenBank/DDBJ whole genome shotgun (WGS) entry which is preliminary data.</text>
</comment>
<sequence length="153" mass="17266">MKNIILPILVLCLTLSSCNKDEISVFDEPFVHINFNNVSKANINSSRKDIASYYIYLSSKPLDQDMLLDYSIIVGDGLKENVDFKIITTEYPMVFPIGITRRPIQIQWMDNVIDPTKNNTLTIQLDSTNLNVTVGFPGPDANQSKLVLEKVNN</sequence>